<dbReference type="CDD" id="cd07828">
    <property type="entry name" value="lipocalin_heme-bd-THAP4-like"/>
    <property type="match status" value="1"/>
</dbReference>
<organism evidence="3 4">
    <name type="scientific">Agrilus planipennis</name>
    <name type="common">Emerald ash borer</name>
    <name type="synonym">Agrilus marcopoli</name>
    <dbReference type="NCBI Taxonomy" id="224129"/>
    <lineage>
        <taxon>Eukaryota</taxon>
        <taxon>Metazoa</taxon>
        <taxon>Ecdysozoa</taxon>
        <taxon>Arthropoda</taxon>
        <taxon>Hexapoda</taxon>
        <taxon>Insecta</taxon>
        <taxon>Pterygota</taxon>
        <taxon>Neoptera</taxon>
        <taxon>Endopterygota</taxon>
        <taxon>Coleoptera</taxon>
        <taxon>Polyphaga</taxon>
        <taxon>Elateriformia</taxon>
        <taxon>Buprestoidea</taxon>
        <taxon>Buprestidae</taxon>
        <taxon>Agrilinae</taxon>
        <taxon>Agrilus</taxon>
    </lineage>
</organism>
<dbReference type="KEGG" id="apln:108733983"/>
<dbReference type="PANTHER" id="PTHR15854">
    <property type="entry name" value="THAP4 PROTEIN"/>
    <property type="match status" value="1"/>
</dbReference>
<evidence type="ECO:0000313" key="3">
    <source>
        <dbReference type="Proteomes" id="UP000192223"/>
    </source>
</evidence>
<evidence type="ECO:0000259" key="2">
    <source>
        <dbReference type="Pfam" id="PF08768"/>
    </source>
</evidence>
<protein>
    <submittedName>
        <fullName evidence="4">THAP domain-containing protein 4-like</fullName>
    </submittedName>
</protein>
<dbReference type="InterPro" id="IPR045165">
    <property type="entry name" value="Nitrobindin"/>
</dbReference>
<keyword evidence="3" id="KW-1185">Reference proteome</keyword>
<dbReference type="OrthoDB" id="58529at2759"/>
<dbReference type="Proteomes" id="UP000192223">
    <property type="component" value="Unplaced"/>
</dbReference>
<proteinExistence type="predicted"/>
<evidence type="ECO:0000256" key="1">
    <source>
        <dbReference type="ARBA" id="ARBA00036993"/>
    </source>
</evidence>
<sequence length="167" mass="19127">MQPGPMSEFVLPLRWLLGSWKSISAKGMYPTYKDFTFCDKLTFKTIGQPMLNYEAVSWNPETLLPIHLESGFLRINPKTPNVAFLVAHNFGVVTLEEGTVCKQTVRFETSGVLTMSFKPGPKVCKLVRQYCLDANYNLRYILYMETDRTPLTTHLEVVYEKDPCDCN</sequence>
<dbReference type="InterPro" id="IPR012674">
    <property type="entry name" value="Calycin"/>
</dbReference>
<evidence type="ECO:0000313" key="4">
    <source>
        <dbReference type="RefSeq" id="XP_018320853.1"/>
    </source>
</evidence>
<dbReference type="InterPro" id="IPR014878">
    <property type="entry name" value="THAP4-like_heme-bd"/>
</dbReference>
<reference evidence="4" key="1">
    <citation type="submission" date="2025-08" db="UniProtKB">
        <authorList>
            <consortium name="RefSeq"/>
        </authorList>
    </citation>
    <scope>IDENTIFICATION</scope>
    <source>
        <tissue evidence="4">Entire body</tissue>
    </source>
</reference>
<comment type="catalytic activity">
    <reaction evidence="1">
        <text>peroxynitrite = nitrate</text>
        <dbReference type="Rhea" id="RHEA:63116"/>
        <dbReference type="ChEBI" id="CHEBI:17632"/>
        <dbReference type="ChEBI" id="CHEBI:25941"/>
    </reaction>
    <physiologicalReaction direction="left-to-right" evidence="1">
        <dbReference type="Rhea" id="RHEA:63117"/>
    </physiologicalReaction>
</comment>
<dbReference type="InParanoid" id="A0A1W4WL57"/>
<dbReference type="AlphaFoldDB" id="A0A1W4WL57"/>
<dbReference type="GeneID" id="108733983"/>
<dbReference type="Pfam" id="PF08768">
    <property type="entry name" value="THAP4_heme-bd"/>
    <property type="match status" value="1"/>
</dbReference>
<name>A0A1W4WL57_AGRPL</name>
<gene>
    <name evidence="4" type="primary">LOC108733983</name>
</gene>
<dbReference type="Gene3D" id="2.40.128.20">
    <property type="match status" value="1"/>
</dbReference>
<accession>A0A1W4WL57</accession>
<dbReference type="SUPFAM" id="SSF50814">
    <property type="entry name" value="Lipocalins"/>
    <property type="match status" value="1"/>
</dbReference>
<dbReference type="RefSeq" id="XP_018320853.1">
    <property type="nucleotide sequence ID" value="XM_018465351.1"/>
</dbReference>
<feature type="domain" description="THAP4-like heme-binding" evidence="2">
    <location>
        <begin position="10"/>
        <end position="161"/>
    </location>
</feature>
<dbReference type="PANTHER" id="PTHR15854:SF4">
    <property type="entry name" value="PEROXYNITRITE ISOMERASE THAP4"/>
    <property type="match status" value="1"/>
</dbReference>